<sequence length="96" mass="10536">MPFRSIYVQAVRSGGRRCSKKGCSPRARLRSHLDSKTERWPGKLLPGHRRASGRASVHLMPHHSLMPQPFVAAQLRGRAGPPLAVGTKSRCVTTAN</sequence>
<protein>
    <submittedName>
        <fullName evidence="2">Uncharacterized protein</fullName>
    </submittedName>
</protein>
<proteinExistence type="predicted"/>
<feature type="region of interest" description="Disordered" evidence="1">
    <location>
        <begin position="16"/>
        <end position="54"/>
    </location>
</feature>
<gene>
    <name evidence="2" type="ORF">EMEDMD4_370171</name>
</gene>
<name>A0A508WXX7_9HYPH</name>
<evidence type="ECO:0000313" key="2">
    <source>
        <dbReference type="EMBL" id="VTZ62307.1"/>
    </source>
</evidence>
<evidence type="ECO:0000256" key="1">
    <source>
        <dbReference type="SAM" id="MobiDB-lite"/>
    </source>
</evidence>
<dbReference type="AlphaFoldDB" id="A0A508WXX7"/>
<dbReference type="Proteomes" id="UP000507954">
    <property type="component" value="Unassembled WGS sequence"/>
</dbReference>
<organism evidence="2">
    <name type="scientific">Sinorhizobium medicae</name>
    <dbReference type="NCBI Taxonomy" id="110321"/>
    <lineage>
        <taxon>Bacteria</taxon>
        <taxon>Pseudomonadati</taxon>
        <taxon>Pseudomonadota</taxon>
        <taxon>Alphaproteobacteria</taxon>
        <taxon>Hyphomicrobiales</taxon>
        <taxon>Rhizobiaceae</taxon>
        <taxon>Sinorhizobium/Ensifer group</taxon>
        <taxon>Sinorhizobium</taxon>
    </lineage>
</organism>
<accession>A0A508WXX7</accession>
<dbReference type="EMBL" id="CABFNB010000103">
    <property type="protein sequence ID" value="VTZ62307.1"/>
    <property type="molecule type" value="Genomic_DNA"/>
</dbReference>
<reference evidence="2" key="1">
    <citation type="submission" date="2019-06" db="EMBL/GenBank/DDBJ databases">
        <authorList>
            <person name="Le Quere A."/>
            <person name="Colella S."/>
        </authorList>
    </citation>
    <scope>NUCLEOTIDE SEQUENCE</scope>
    <source>
        <strain evidence="2">EmedicaeMD41</strain>
    </source>
</reference>
<feature type="compositionally biased region" description="Basic and acidic residues" evidence="1">
    <location>
        <begin position="31"/>
        <end position="41"/>
    </location>
</feature>